<protein>
    <submittedName>
        <fullName evidence="1">Uncharacterized protein</fullName>
    </submittedName>
</protein>
<dbReference type="PANTHER" id="PTHR47381">
    <property type="entry name" value="ALPHA/BETA-HYDROLASES SUPERFAMILY PROTEIN"/>
    <property type="match status" value="1"/>
</dbReference>
<dbReference type="Proteomes" id="UP000243797">
    <property type="component" value="Unassembled WGS sequence"/>
</dbReference>
<evidence type="ECO:0000313" key="2">
    <source>
        <dbReference type="Proteomes" id="UP000243797"/>
    </source>
</evidence>
<reference evidence="1 2" key="1">
    <citation type="submission" date="2017-06" db="EMBL/GenBank/DDBJ databases">
        <title>Draft genome sequence of a variant of Elsinoe murrayae.</title>
        <authorList>
            <person name="Cheng Q."/>
        </authorList>
    </citation>
    <scope>NUCLEOTIDE SEQUENCE [LARGE SCALE GENOMIC DNA]</scope>
    <source>
        <strain evidence="1 2">CQ-2017a</strain>
    </source>
</reference>
<dbReference type="InterPro" id="IPR029058">
    <property type="entry name" value="AB_hydrolase_fold"/>
</dbReference>
<comment type="caution">
    <text evidence="1">The sequence shown here is derived from an EMBL/GenBank/DDBJ whole genome shotgun (WGS) entry which is preliminary data.</text>
</comment>
<dbReference type="SUPFAM" id="SSF53474">
    <property type="entry name" value="alpha/beta-Hydrolases"/>
    <property type="match status" value="1"/>
</dbReference>
<dbReference type="Gene3D" id="3.40.50.1820">
    <property type="entry name" value="alpha/beta hydrolase"/>
    <property type="match status" value="1"/>
</dbReference>
<proteinExistence type="predicted"/>
<dbReference type="InParanoid" id="A0A2K1QW88"/>
<keyword evidence="2" id="KW-1185">Reference proteome</keyword>
<dbReference type="AlphaFoldDB" id="A0A2K1QW88"/>
<sequence length="355" mass="39038">MAATNNPMISGSMASVPHHDPVSSSAFHIAGILTTVYGLDLLPPDTTSVAVLWLLHPRLQTQECMAPVASAAIRHWTSHGSPRQTGLIAVSFDQRNHGSRLVDTLANEAWRQGNKRHAMDMFSIYHGTAADTSLLLSYLPAYLFPRNEHTITQNLVLGVSLGGHAAWHCLLHEPRITAAVSVIGSPDYQRLMTDRAAKTKLHSFLASTPPGRDFLGSEDFPRALVEQVEKYDPAGLLLGELDAVTGNDWEHEPSDAEKIRLRPILRDRLAGKKILCLSGGKDKLVPYKCGEPFLRWLKSASADDGWWKEGRLQVQDVIDPEAGHEFSAMMRQASVEFITRVLAGDTGQEARTSKI</sequence>
<accession>A0A2K1QW88</accession>
<dbReference type="PANTHER" id="PTHR47381:SF3">
    <property type="entry name" value="ALPHA_BETA-HYDROLASES SUPERFAMILY PROTEIN"/>
    <property type="match status" value="1"/>
</dbReference>
<dbReference type="OrthoDB" id="2152248at2759"/>
<dbReference type="STRING" id="2082308.A0A2K1QW88"/>
<evidence type="ECO:0000313" key="1">
    <source>
        <dbReference type="EMBL" id="PNS19163.1"/>
    </source>
</evidence>
<organism evidence="1 2">
    <name type="scientific">Sphaceloma murrayae</name>
    <dbReference type="NCBI Taxonomy" id="2082308"/>
    <lineage>
        <taxon>Eukaryota</taxon>
        <taxon>Fungi</taxon>
        <taxon>Dikarya</taxon>
        <taxon>Ascomycota</taxon>
        <taxon>Pezizomycotina</taxon>
        <taxon>Dothideomycetes</taxon>
        <taxon>Dothideomycetidae</taxon>
        <taxon>Myriangiales</taxon>
        <taxon>Elsinoaceae</taxon>
        <taxon>Sphaceloma</taxon>
    </lineage>
</organism>
<gene>
    <name evidence="1" type="ORF">CAC42_1899</name>
</gene>
<name>A0A2K1QW88_9PEZI</name>
<dbReference type="EMBL" id="NKHZ01000033">
    <property type="protein sequence ID" value="PNS19163.1"/>
    <property type="molecule type" value="Genomic_DNA"/>
</dbReference>